<dbReference type="PIRSF" id="PIRSF001529">
    <property type="entry name" value="Ser-tRNA-synth_IIa"/>
    <property type="match status" value="1"/>
</dbReference>
<evidence type="ECO:0000313" key="17">
    <source>
        <dbReference type="EMBL" id="SHI49110.1"/>
    </source>
</evidence>
<feature type="binding site" evidence="12">
    <location>
        <begin position="230"/>
        <end position="232"/>
    </location>
    <ligand>
        <name>L-serine</name>
        <dbReference type="ChEBI" id="CHEBI:33384"/>
    </ligand>
</feature>
<feature type="binding site" evidence="12">
    <location>
        <position position="384"/>
    </location>
    <ligand>
        <name>L-serine</name>
        <dbReference type="ChEBI" id="CHEBI:33384"/>
    </ligand>
</feature>
<evidence type="ECO:0000256" key="1">
    <source>
        <dbReference type="ARBA" id="ARBA00004496"/>
    </source>
</evidence>
<keyword evidence="5 12" id="KW-0436">Ligase</keyword>
<evidence type="ECO:0000256" key="12">
    <source>
        <dbReference type="HAMAP-Rule" id="MF_00176"/>
    </source>
</evidence>
<dbReference type="EMBL" id="FQZD01000005">
    <property type="protein sequence ID" value="SHI49110.1"/>
    <property type="molecule type" value="Genomic_DNA"/>
</dbReference>
<feature type="binding site" evidence="13">
    <location>
        <position position="230"/>
    </location>
    <ligand>
        <name>L-serine</name>
        <dbReference type="ChEBI" id="CHEBI:33384"/>
    </ligand>
</feature>
<dbReference type="OrthoDB" id="9804647at2"/>
<dbReference type="PANTHER" id="PTHR43697:SF1">
    <property type="entry name" value="SERINE--TRNA LIGASE"/>
    <property type="match status" value="1"/>
</dbReference>
<dbReference type="InterPro" id="IPR010978">
    <property type="entry name" value="tRNA-bd_arm"/>
</dbReference>
<comment type="similarity">
    <text evidence="3 12">Belongs to the class-II aminoacyl-tRNA synthetase family. Type-1 seryl-tRNA synthetase subfamily.</text>
</comment>
<dbReference type="Pfam" id="PF02403">
    <property type="entry name" value="Seryl_tRNA_N"/>
    <property type="match status" value="1"/>
</dbReference>
<evidence type="ECO:0000256" key="7">
    <source>
        <dbReference type="ARBA" id="ARBA00022840"/>
    </source>
</evidence>
<evidence type="ECO:0000313" key="18">
    <source>
        <dbReference type="Proteomes" id="UP000322917"/>
    </source>
</evidence>
<feature type="binding site" evidence="12 14">
    <location>
        <begin position="348"/>
        <end position="351"/>
    </location>
    <ligand>
        <name>ATP</name>
        <dbReference type="ChEBI" id="CHEBI:30616"/>
    </ligand>
</feature>
<accession>A0A1M6BK02</accession>
<dbReference type="InterPro" id="IPR015866">
    <property type="entry name" value="Ser-tRNA-synth_1_N"/>
</dbReference>
<dbReference type="InterPro" id="IPR033729">
    <property type="entry name" value="SerRS_core"/>
</dbReference>
<dbReference type="InterPro" id="IPR002314">
    <property type="entry name" value="aa-tRNA-synt_IIb"/>
</dbReference>
<dbReference type="HAMAP" id="MF_00176">
    <property type="entry name" value="Ser_tRNA_synth_type1"/>
    <property type="match status" value="1"/>
</dbReference>
<dbReference type="GO" id="GO:0004828">
    <property type="term" value="F:serine-tRNA ligase activity"/>
    <property type="evidence" value="ECO:0007669"/>
    <property type="project" value="UniProtKB-UniRule"/>
</dbReference>
<dbReference type="NCBIfam" id="TIGR00414">
    <property type="entry name" value="serS"/>
    <property type="match status" value="1"/>
</dbReference>
<dbReference type="GO" id="GO:0016260">
    <property type="term" value="P:selenocysteine biosynthetic process"/>
    <property type="evidence" value="ECO:0007669"/>
    <property type="project" value="UniProtKB-UniRule"/>
</dbReference>
<dbReference type="Gene3D" id="1.10.287.40">
    <property type="entry name" value="Serine-tRNA synthetase, tRNA binding domain"/>
    <property type="match status" value="1"/>
</dbReference>
<organism evidence="17 18">
    <name type="scientific">Propionispora hippei DSM 15287</name>
    <dbReference type="NCBI Taxonomy" id="1123003"/>
    <lineage>
        <taxon>Bacteria</taxon>
        <taxon>Bacillati</taxon>
        <taxon>Bacillota</taxon>
        <taxon>Negativicutes</taxon>
        <taxon>Selenomonadales</taxon>
        <taxon>Sporomusaceae</taxon>
        <taxon>Propionispora</taxon>
    </lineage>
</organism>
<dbReference type="GO" id="GO:0005524">
    <property type="term" value="F:ATP binding"/>
    <property type="evidence" value="ECO:0007669"/>
    <property type="project" value="UniProtKB-UniRule"/>
</dbReference>
<feature type="binding site" evidence="12 13">
    <location>
        <position position="284"/>
    </location>
    <ligand>
        <name>L-serine</name>
        <dbReference type="ChEBI" id="CHEBI:33384"/>
    </ligand>
</feature>
<evidence type="ECO:0000256" key="15">
    <source>
        <dbReference type="SAM" id="Coils"/>
    </source>
</evidence>
<comment type="pathway">
    <text evidence="2 12">Aminoacyl-tRNA biosynthesis; selenocysteinyl-tRNA(Sec) biosynthesis; L-seryl-tRNA(Sec) from L-serine and tRNA(Sec): step 1/1.</text>
</comment>
<evidence type="ECO:0000256" key="9">
    <source>
        <dbReference type="ARBA" id="ARBA00023146"/>
    </source>
</evidence>
<dbReference type="UniPathway" id="UPA00906">
    <property type="reaction ID" value="UER00895"/>
</dbReference>
<comment type="catalytic activity">
    <reaction evidence="10 12">
        <text>tRNA(Sec) + L-serine + ATP = L-seryl-tRNA(Sec) + AMP + diphosphate + H(+)</text>
        <dbReference type="Rhea" id="RHEA:42580"/>
        <dbReference type="Rhea" id="RHEA-COMP:9742"/>
        <dbReference type="Rhea" id="RHEA-COMP:10128"/>
        <dbReference type="ChEBI" id="CHEBI:15378"/>
        <dbReference type="ChEBI" id="CHEBI:30616"/>
        <dbReference type="ChEBI" id="CHEBI:33019"/>
        <dbReference type="ChEBI" id="CHEBI:33384"/>
        <dbReference type="ChEBI" id="CHEBI:78442"/>
        <dbReference type="ChEBI" id="CHEBI:78533"/>
        <dbReference type="ChEBI" id="CHEBI:456215"/>
        <dbReference type="EC" id="6.1.1.11"/>
    </reaction>
</comment>
<dbReference type="GO" id="GO:0016740">
    <property type="term" value="F:transferase activity"/>
    <property type="evidence" value="ECO:0007669"/>
    <property type="project" value="UniProtKB-ARBA"/>
</dbReference>
<dbReference type="GO" id="GO:0140096">
    <property type="term" value="F:catalytic activity, acting on a protein"/>
    <property type="evidence" value="ECO:0007669"/>
    <property type="project" value="UniProtKB-ARBA"/>
</dbReference>
<gene>
    <name evidence="12" type="primary">serS</name>
    <name evidence="17" type="ORF">SAMN02745170_00433</name>
</gene>
<evidence type="ECO:0000256" key="11">
    <source>
        <dbReference type="ARBA" id="ARBA00048823"/>
    </source>
</evidence>
<keyword evidence="6 12" id="KW-0547">Nucleotide-binding</keyword>
<dbReference type="InterPro" id="IPR006195">
    <property type="entry name" value="aa-tRNA-synth_II"/>
</dbReference>
<dbReference type="PANTHER" id="PTHR43697">
    <property type="entry name" value="SERYL-TRNA SYNTHETASE"/>
    <property type="match status" value="1"/>
</dbReference>
<evidence type="ECO:0000256" key="6">
    <source>
        <dbReference type="ARBA" id="ARBA00022741"/>
    </source>
</evidence>
<evidence type="ECO:0000256" key="8">
    <source>
        <dbReference type="ARBA" id="ARBA00022917"/>
    </source>
</evidence>
<feature type="binding site" evidence="12 14">
    <location>
        <begin position="261"/>
        <end position="263"/>
    </location>
    <ligand>
        <name>ATP</name>
        <dbReference type="ChEBI" id="CHEBI:30616"/>
    </ligand>
</feature>
<dbReference type="PROSITE" id="PS50862">
    <property type="entry name" value="AA_TRNA_LIGASE_II"/>
    <property type="match status" value="1"/>
</dbReference>
<dbReference type="AlphaFoldDB" id="A0A1M6BK02"/>
<keyword evidence="9 12" id="KW-0030">Aminoacyl-tRNA synthetase</keyword>
<dbReference type="SUPFAM" id="SSF46589">
    <property type="entry name" value="tRNA-binding arm"/>
    <property type="match status" value="1"/>
</dbReference>
<comment type="caution">
    <text evidence="12">Lacks conserved residue(s) required for the propagation of feature annotation.</text>
</comment>
<evidence type="ECO:0000256" key="14">
    <source>
        <dbReference type="PIRSR" id="PIRSR001529-2"/>
    </source>
</evidence>
<evidence type="ECO:0000256" key="2">
    <source>
        <dbReference type="ARBA" id="ARBA00005045"/>
    </source>
</evidence>
<keyword evidence="7 12" id="KW-0067">ATP-binding</keyword>
<evidence type="ECO:0000256" key="3">
    <source>
        <dbReference type="ARBA" id="ARBA00010728"/>
    </source>
</evidence>
<feature type="binding site" evidence="13">
    <location>
        <position position="261"/>
    </location>
    <ligand>
        <name>L-serine</name>
        <dbReference type="ChEBI" id="CHEBI:33384"/>
    </ligand>
</feature>
<feature type="coiled-coil region" evidence="15">
    <location>
        <begin position="30"/>
        <end position="81"/>
    </location>
</feature>
<dbReference type="CDD" id="cd00770">
    <property type="entry name" value="SerRS_core"/>
    <property type="match status" value="1"/>
</dbReference>
<evidence type="ECO:0000256" key="13">
    <source>
        <dbReference type="PIRSR" id="PIRSR001529-1"/>
    </source>
</evidence>
<keyword evidence="4 12" id="KW-0963">Cytoplasm</keyword>
<proteinExistence type="inferred from homology"/>
<evidence type="ECO:0000256" key="4">
    <source>
        <dbReference type="ARBA" id="ARBA00022490"/>
    </source>
</evidence>
<dbReference type="GO" id="GO:0006434">
    <property type="term" value="P:seryl-tRNA aminoacylation"/>
    <property type="evidence" value="ECO:0007669"/>
    <property type="project" value="UniProtKB-UniRule"/>
</dbReference>
<dbReference type="EC" id="6.1.1.11" evidence="12"/>
<keyword evidence="18" id="KW-1185">Reference proteome</keyword>
<feature type="domain" description="Aminoacyl-transfer RNA synthetases class-II family profile" evidence="16">
    <location>
        <begin position="133"/>
        <end position="409"/>
    </location>
</feature>
<comment type="function">
    <text evidence="12">Catalyzes the attachment of serine to tRNA(Ser). Is also able to aminoacylate tRNA(Sec) with serine, to form the misacylated tRNA L-seryl-tRNA(Sec), which will be further converted into selenocysteinyl-tRNA(Sec).</text>
</comment>
<keyword evidence="8 12" id="KW-0648">Protein biosynthesis</keyword>
<comment type="subunit">
    <text evidence="12">Homodimer. The tRNA molecule binds across the dimer.</text>
</comment>
<name>A0A1M6BK02_9FIRM</name>
<comment type="domain">
    <text evidence="12">Consists of two distinct domains, a catalytic core and a N-terminal extension that is involved in tRNA binding.</text>
</comment>
<dbReference type="Proteomes" id="UP000322917">
    <property type="component" value="Unassembled WGS sequence"/>
</dbReference>
<dbReference type="Gene3D" id="3.30.930.10">
    <property type="entry name" value="Bira Bifunctional Protein, Domain 2"/>
    <property type="match status" value="1"/>
</dbReference>
<evidence type="ECO:0000256" key="5">
    <source>
        <dbReference type="ARBA" id="ARBA00022598"/>
    </source>
</evidence>
<dbReference type="InterPro" id="IPR045864">
    <property type="entry name" value="aa-tRNA-synth_II/BPL/LPL"/>
</dbReference>
<dbReference type="SUPFAM" id="SSF55681">
    <property type="entry name" value="Class II aaRS and biotin synthetases"/>
    <property type="match status" value="1"/>
</dbReference>
<dbReference type="GO" id="GO:0005737">
    <property type="term" value="C:cytoplasm"/>
    <property type="evidence" value="ECO:0007669"/>
    <property type="project" value="UniProtKB-SubCell"/>
</dbReference>
<dbReference type="InterPro" id="IPR042103">
    <property type="entry name" value="SerRS_1_N_sf"/>
</dbReference>
<comment type="subcellular location">
    <subcellularLocation>
        <location evidence="1 12">Cytoplasm</location>
    </subcellularLocation>
</comment>
<evidence type="ECO:0000256" key="10">
    <source>
        <dbReference type="ARBA" id="ARBA00047929"/>
    </source>
</evidence>
<sequence length="422" mass="47779">MLDIKFIRDNTETVLQALQNRASTMNLDEFIVLERERREVLSEVESLKNKRNVVSQEISKLKKAKENADELVAEMRAVGDRIAVLDGQVKQMESAISDIVMNIPNVPHQSVVIGADETANQEIRRWGTPREFDTEPKAHWEIGEKLGLLDFERGGKVTGARFTFYRGLGARLERSLINFMLDLHTREHGYTEFFPPFIANKDSMTGTGQLPKFGQDMFKLEGLDYYLIPTAEVPVTNLHRGEILDGKDLPLCYTAYSACFRAEAGAAGRDTRGLIRQHQFNKVELVKFSKPEDSYQELEKLTNNAERVLQLLGLPYRVVLLCTGDMGFSSAKTYDLEVWLPSFGKYREISSCSNFEDFQARRADIKFRREPKAKPEFVHTLNGSGVAIGRTVAAILENYQQDDGSVVVPEALRPYMGVDVIK</sequence>
<evidence type="ECO:0000259" key="16">
    <source>
        <dbReference type="PROSITE" id="PS50862"/>
    </source>
</evidence>
<dbReference type="InterPro" id="IPR002317">
    <property type="entry name" value="Ser-tRNA-ligase_type_1"/>
</dbReference>
<comment type="catalytic activity">
    <reaction evidence="11 12">
        <text>tRNA(Ser) + L-serine + ATP = L-seryl-tRNA(Ser) + AMP + diphosphate + H(+)</text>
        <dbReference type="Rhea" id="RHEA:12292"/>
        <dbReference type="Rhea" id="RHEA-COMP:9669"/>
        <dbReference type="Rhea" id="RHEA-COMP:9703"/>
        <dbReference type="ChEBI" id="CHEBI:15378"/>
        <dbReference type="ChEBI" id="CHEBI:30616"/>
        <dbReference type="ChEBI" id="CHEBI:33019"/>
        <dbReference type="ChEBI" id="CHEBI:33384"/>
        <dbReference type="ChEBI" id="CHEBI:78442"/>
        <dbReference type="ChEBI" id="CHEBI:78533"/>
        <dbReference type="ChEBI" id="CHEBI:456215"/>
        <dbReference type="EC" id="6.1.1.11"/>
    </reaction>
</comment>
<reference evidence="17 18" key="1">
    <citation type="submission" date="2016-11" db="EMBL/GenBank/DDBJ databases">
        <authorList>
            <person name="Varghese N."/>
            <person name="Submissions S."/>
        </authorList>
    </citation>
    <scope>NUCLEOTIDE SEQUENCE [LARGE SCALE GENOMIC DNA]</scope>
    <source>
        <strain evidence="17 18">DSM 15287</strain>
    </source>
</reference>
<feature type="binding site" evidence="13">
    <location>
        <position position="382"/>
    </location>
    <ligand>
        <name>L-serine</name>
        <dbReference type="ChEBI" id="CHEBI:33384"/>
    </ligand>
</feature>
<keyword evidence="15" id="KW-0175">Coiled coil</keyword>
<dbReference type="PRINTS" id="PR00981">
    <property type="entry name" value="TRNASYNTHSER"/>
</dbReference>
<dbReference type="RefSeq" id="WP_149733333.1">
    <property type="nucleotide sequence ID" value="NZ_FQZD01000005.1"/>
</dbReference>
<dbReference type="Pfam" id="PF00587">
    <property type="entry name" value="tRNA-synt_2b"/>
    <property type="match status" value="1"/>
</dbReference>
<protein>
    <recommendedName>
        <fullName evidence="12">Serine--tRNA ligase</fullName>
        <ecNumber evidence="12">6.1.1.11</ecNumber>
    </recommendedName>
    <alternativeName>
        <fullName evidence="12">Seryl-tRNA synthetase</fullName>
        <shortName evidence="12">SerRS</shortName>
    </alternativeName>
    <alternativeName>
        <fullName evidence="12">Seryl-tRNA(Ser/Sec) synthetase</fullName>
    </alternativeName>
</protein>